<accession>A0ABW8AAJ9</accession>
<evidence type="ECO:0000313" key="2">
    <source>
        <dbReference type="Proteomes" id="UP001612928"/>
    </source>
</evidence>
<comment type="caution">
    <text evidence="1">The sequence shown here is derived from an EMBL/GenBank/DDBJ whole genome shotgun (WGS) entry which is preliminary data.</text>
</comment>
<evidence type="ECO:0000313" key="1">
    <source>
        <dbReference type="EMBL" id="MFI7443781.1"/>
    </source>
</evidence>
<dbReference type="EMBL" id="JBITMB010000006">
    <property type="protein sequence ID" value="MFI7443781.1"/>
    <property type="molecule type" value="Genomic_DNA"/>
</dbReference>
<name>A0ABW8AAJ9_9ACTN</name>
<organism evidence="1 2">
    <name type="scientific">Nonomuraea indica</name>
    <dbReference type="NCBI Taxonomy" id="1581193"/>
    <lineage>
        <taxon>Bacteria</taxon>
        <taxon>Bacillati</taxon>
        <taxon>Actinomycetota</taxon>
        <taxon>Actinomycetes</taxon>
        <taxon>Streptosporangiales</taxon>
        <taxon>Streptosporangiaceae</taxon>
        <taxon>Nonomuraea</taxon>
    </lineage>
</organism>
<evidence type="ECO:0008006" key="3">
    <source>
        <dbReference type="Google" id="ProtNLM"/>
    </source>
</evidence>
<keyword evidence="2" id="KW-1185">Reference proteome</keyword>
<sequence>MIQLGMAVVAAAAVLGGSGGLPKGTLFMESHPPAKSWETYTTSDSLRRPLSVNPCNRRKAWDGGRVAARTMVHAWENQMRDEQLVVYRDTAEARKAVRGLRAELARCAVVGGGHDRSRYYAKPVAVGDEALRVGGLHFENSTRSVVMRRGAAVYVVGETGRVSKGLPMPYFRGLVEQAGRMAAKVCGLPRTGC</sequence>
<gene>
    <name evidence="1" type="ORF">ACIBP5_27740</name>
</gene>
<dbReference type="RefSeq" id="WP_101787758.1">
    <property type="nucleotide sequence ID" value="NZ_JBITMB010000006.1"/>
</dbReference>
<protein>
    <recommendedName>
        <fullName evidence="3">Sensor domain-containing protein</fullName>
    </recommendedName>
</protein>
<proteinExistence type="predicted"/>
<dbReference type="Proteomes" id="UP001612928">
    <property type="component" value="Unassembled WGS sequence"/>
</dbReference>
<reference evidence="1 2" key="1">
    <citation type="submission" date="2024-10" db="EMBL/GenBank/DDBJ databases">
        <title>The Natural Products Discovery Center: Release of the First 8490 Sequenced Strains for Exploring Actinobacteria Biosynthetic Diversity.</title>
        <authorList>
            <person name="Kalkreuter E."/>
            <person name="Kautsar S.A."/>
            <person name="Yang D."/>
            <person name="Bader C.D."/>
            <person name="Teijaro C.N."/>
            <person name="Fluegel L."/>
            <person name="Davis C.M."/>
            <person name="Simpson J.R."/>
            <person name="Lauterbach L."/>
            <person name="Steele A.D."/>
            <person name="Gui C."/>
            <person name="Meng S."/>
            <person name="Li G."/>
            <person name="Viehrig K."/>
            <person name="Ye F."/>
            <person name="Su P."/>
            <person name="Kiefer A.F."/>
            <person name="Nichols A."/>
            <person name="Cepeda A.J."/>
            <person name="Yan W."/>
            <person name="Fan B."/>
            <person name="Jiang Y."/>
            <person name="Adhikari A."/>
            <person name="Zheng C.-J."/>
            <person name="Schuster L."/>
            <person name="Cowan T.M."/>
            <person name="Smanski M.J."/>
            <person name="Chevrette M.G."/>
            <person name="De Carvalho L.P.S."/>
            <person name="Shen B."/>
        </authorList>
    </citation>
    <scope>NUCLEOTIDE SEQUENCE [LARGE SCALE GENOMIC DNA]</scope>
    <source>
        <strain evidence="1 2">NPDC049503</strain>
    </source>
</reference>